<name>A0A2A2TNW7_9CYAN</name>
<dbReference type="GO" id="GO:0016787">
    <property type="term" value="F:hydrolase activity"/>
    <property type="evidence" value="ECO:0007669"/>
    <property type="project" value="UniProtKB-KW"/>
</dbReference>
<dbReference type="GO" id="GO:0003729">
    <property type="term" value="F:mRNA binding"/>
    <property type="evidence" value="ECO:0007669"/>
    <property type="project" value="InterPro"/>
</dbReference>
<dbReference type="Proteomes" id="UP000218238">
    <property type="component" value="Unassembled WGS sequence"/>
</dbReference>
<evidence type="ECO:0000256" key="1">
    <source>
        <dbReference type="ARBA" id="ARBA00006620"/>
    </source>
</evidence>
<organism evidence="8 9">
    <name type="scientific">Brunnivagina elsteri CCALA 953</name>
    <dbReference type="NCBI Taxonomy" id="987040"/>
    <lineage>
        <taxon>Bacteria</taxon>
        <taxon>Bacillati</taxon>
        <taxon>Cyanobacteriota</taxon>
        <taxon>Cyanophyceae</taxon>
        <taxon>Nostocales</taxon>
        <taxon>Calotrichaceae</taxon>
        <taxon>Brunnivagina</taxon>
    </lineage>
</organism>
<evidence type="ECO:0000313" key="9">
    <source>
        <dbReference type="Proteomes" id="UP000218238"/>
    </source>
</evidence>
<evidence type="ECO:0000256" key="3">
    <source>
        <dbReference type="ARBA" id="ARBA00022722"/>
    </source>
</evidence>
<dbReference type="Pfam" id="PF07927">
    <property type="entry name" value="HicA_toxin"/>
    <property type="match status" value="1"/>
</dbReference>
<evidence type="ECO:0000256" key="5">
    <source>
        <dbReference type="ARBA" id="ARBA00022801"/>
    </source>
</evidence>
<sequence>MPKLPRITAKEAEKLLLDAGFIQIRSKGSHRVYRLAEIRVVIPFHPGKILHPKIIRQVIAAIQPAENDIINDDISSDDSDELTNE</sequence>
<keyword evidence="9" id="KW-1185">Reference proteome</keyword>
<comment type="caution">
    <text evidence="8">The sequence shown here is derived from an EMBL/GenBank/DDBJ whole genome shotgun (WGS) entry which is preliminary data.</text>
</comment>
<dbReference type="Gene3D" id="3.30.920.30">
    <property type="entry name" value="Hypothetical protein"/>
    <property type="match status" value="1"/>
</dbReference>
<evidence type="ECO:0008006" key="10">
    <source>
        <dbReference type="Google" id="ProtNLM"/>
    </source>
</evidence>
<gene>
    <name evidence="8" type="ORF">CK510_05070</name>
</gene>
<dbReference type="InterPro" id="IPR038570">
    <property type="entry name" value="HicA_sf"/>
</dbReference>
<proteinExistence type="inferred from homology"/>
<protein>
    <recommendedName>
        <fullName evidence="10">Addiction module toxin, HicA family</fullName>
    </recommendedName>
</protein>
<evidence type="ECO:0000313" key="8">
    <source>
        <dbReference type="EMBL" id="PAX59828.1"/>
    </source>
</evidence>
<accession>A0A2A2TNW7</accession>
<keyword evidence="6" id="KW-0694">RNA-binding</keyword>
<comment type="similarity">
    <text evidence="1">Belongs to the HicA mRNA interferase family.</text>
</comment>
<dbReference type="OrthoDB" id="121656at2"/>
<evidence type="ECO:0000256" key="6">
    <source>
        <dbReference type="ARBA" id="ARBA00022884"/>
    </source>
</evidence>
<dbReference type="SUPFAM" id="SSF54786">
    <property type="entry name" value="YcfA/nrd intein domain"/>
    <property type="match status" value="1"/>
</dbReference>
<keyword evidence="7" id="KW-0346">Stress response</keyword>
<dbReference type="AlphaFoldDB" id="A0A2A2TNW7"/>
<keyword evidence="2" id="KW-1277">Toxin-antitoxin system</keyword>
<keyword evidence="3" id="KW-0540">Nuclease</keyword>
<dbReference type="InterPro" id="IPR012933">
    <property type="entry name" value="HicA_mRNA_interferase"/>
</dbReference>
<evidence type="ECO:0000256" key="4">
    <source>
        <dbReference type="ARBA" id="ARBA00022759"/>
    </source>
</evidence>
<keyword evidence="4" id="KW-0255">Endonuclease</keyword>
<evidence type="ECO:0000256" key="2">
    <source>
        <dbReference type="ARBA" id="ARBA00022649"/>
    </source>
</evidence>
<evidence type="ECO:0000256" key="7">
    <source>
        <dbReference type="ARBA" id="ARBA00023016"/>
    </source>
</evidence>
<keyword evidence="5" id="KW-0378">Hydrolase</keyword>
<dbReference type="EMBL" id="NTFS01000034">
    <property type="protein sequence ID" value="PAX59828.1"/>
    <property type="molecule type" value="Genomic_DNA"/>
</dbReference>
<dbReference type="RefSeq" id="WP_095720662.1">
    <property type="nucleotide sequence ID" value="NZ_NTFS01000034.1"/>
</dbReference>
<dbReference type="GO" id="GO:0004519">
    <property type="term" value="F:endonuclease activity"/>
    <property type="evidence" value="ECO:0007669"/>
    <property type="project" value="UniProtKB-KW"/>
</dbReference>
<reference evidence="8 9" key="1">
    <citation type="submission" date="2017-08" db="EMBL/GenBank/DDBJ databases">
        <title>Draft genome sequence of filamentous cyanobacterium Calothrix elsteri CCALA 953.</title>
        <authorList>
            <person name="Gagunashvili A.N."/>
            <person name="Elster J."/>
            <person name="Andresson O.S."/>
        </authorList>
    </citation>
    <scope>NUCLEOTIDE SEQUENCE [LARGE SCALE GENOMIC DNA]</scope>
    <source>
        <strain evidence="8 9">CCALA 953</strain>
    </source>
</reference>